<evidence type="ECO:0000256" key="1">
    <source>
        <dbReference type="SAM" id="Phobius"/>
    </source>
</evidence>
<keyword evidence="1" id="KW-0812">Transmembrane</keyword>
<evidence type="ECO:0000313" key="2">
    <source>
        <dbReference type="EMBL" id="ESA42177.1"/>
    </source>
</evidence>
<keyword evidence="1" id="KW-1133">Transmembrane helix</keyword>
<dbReference type="AlphaFoldDB" id="V5IKX0"/>
<proteinExistence type="predicted"/>
<dbReference type="Proteomes" id="UP000001805">
    <property type="component" value="Chromosome 5, Linkage Group VI"/>
</dbReference>
<accession>V5IKX0</accession>
<feature type="transmembrane region" description="Helical" evidence="1">
    <location>
        <begin position="109"/>
        <end position="127"/>
    </location>
</feature>
<name>V5IKX0_NEUCR</name>
<protein>
    <submittedName>
        <fullName evidence="2">Uncharacterized protein</fullName>
    </submittedName>
</protein>
<reference evidence="2 3" key="1">
    <citation type="journal article" date="2003" name="Nature">
        <title>The genome sequence of the filamentous fungus Neurospora crassa.</title>
        <authorList>
            <person name="Galagan J.E."/>
            <person name="Calvo S.E."/>
            <person name="Borkovich K.A."/>
            <person name="Selker E.U."/>
            <person name="Read N.D."/>
            <person name="Jaffe D."/>
            <person name="FitzHugh W."/>
            <person name="Ma L.J."/>
            <person name="Smirnov S."/>
            <person name="Purcell S."/>
            <person name="Rehman B."/>
            <person name="Elkins T."/>
            <person name="Engels R."/>
            <person name="Wang S."/>
            <person name="Nielsen C.B."/>
            <person name="Butler J."/>
            <person name="Endrizzi M."/>
            <person name="Qui D."/>
            <person name="Ianakiev P."/>
            <person name="Bell-Pedersen D."/>
            <person name="Nelson M.A."/>
            <person name="Werner-Washburne M."/>
            <person name="Selitrennikoff C.P."/>
            <person name="Kinsey J.A."/>
            <person name="Braun E.L."/>
            <person name="Zelter A."/>
            <person name="Schulte U."/>
            <person name="Kothe G.O."/>
            <person name="Jedd G."/>
            <person name="Mewes W."/>
            <person name="Staben C."/>
            <person name="Marcotte E."/>
            <person name="Greenberg D."/>
            <person name="Roy A."/>
            <person name="Foley K."/>
            <person name="Naylor J."/>
            <person name="Stange-Thomann N."/>
            <person name="Barrett R."/>
            <person name="Gnerre S."/>
            <person name="Kamal M."/>
            <person name="Kamvysselis M."/>
            <person name="Mauceli E."/>
            <person name="Bielke C."/>
            <person name="Rudd S."/>
            <person name="Frishman D."/>
            <person name="Krystofova S."/>
            <person name="Rasmussen C."/>
            <person name="Metzenberg R.L."/>
            <person name="Perkins D.D."/>
            <person name="Kroken S."/>
            <person name="Cogoni C."/>
            <person name="Macino G."/>
            <person name="Catcheside D."/>
            <person name="Li W."/>
            <person name="Pratt R.J."/>
            <person name="Osmani S.A."/>
            <person name="DeSouza C.P."/>
            <person name="Glass L."/>
            <person name="Orbach M.J."/>
            <person name="Berglund J.A."/>
            <person name="Voelker R."/>
            <person name="Yarden O."/>
            <person name="Plamann M."/>
            <person name="Seiler S."/>
            <person name="Dunlap J."/>
            <person name="Radford A."/>
            <person name="Aramayo R."/>
            <person name="Natvig D.O."/>
            <person name="Alex L.A."/>
            <person name="Mannhaupt G."/>
            <person name="Ebbole D.J."/>
            <person name="Freitag M."/>
            <person name="Paulsen I."/>
            <person name="Sachs M.S."/>
            <person name="Lander E.S."/>
            <person name="Nusbaum C."/>
            <person name="Birren B."/>
        </authorList>
    </citation>
    <scope>NUCLEOTIDE SEQUENCE [LARGE SCALE GENOMIC DNA]</scope>
    <source>
        <strain evidence="3">ATCC 24698 / 74-OR23-1A / CBS 708.71 / DSM 1257 / FGSC 987</strain>
    </source>
</reference>
<dbReference type="InParanoid" id="V5IKX0"/>
<dbReference type="GeneID" id="23568585"/>
<dbReference type="VEuPathDB" id="FungiDB:NCU12097"/>
<dbReference type="KEGG" id="ncr:NCU12097"/>
<keyword evidence="3" id="KW-1185">Reference proteome</keyword>
<gene>
    <name evidence="2" type="ORF">NCU12097</name>
</gene>
<sequence>MNLANRSGMASSFATSPSPWVAQKASFIMLFVSCYSFVCLHCDRSCTIEEAPSPWITWQDKFRGTRGVSVVMKENSFRFWYVGATNAVGAHRALGACWDCGFARQMHEVSVFFLFPLFIFIFLHSYAEEAGDGGVWVRWMQVVTLLSSFSGRLGHEMGAAELAQRYPAWLEGCHCFGGNRSFPEFSSGGARMVWIGIRLGLCGVIYFSFHFVL</sequence>
<feature type="transmembrane region" description="Helical" evidence="1">
    <location>
        <begin position="192"/>
        <end position="212"/>
    </location>
</feature>
<dbReference type="EMBL" id="CM002241">
    <property type="protein sequence ID" value="ESA42177.1"/>
    <property type="molecule type" value="Genomic_DNA"/>
</dbReference>
<evidence type="ECO:0000313" key="3">
    <source>
        <dbReference type="Proteomes" id="UP000001805"/>
    </source>
</evidence>
<dbReference type="RefSeq" id="XP_011395046.1">
    <property type="nucleotide sequence ID" value="XM_011396744.1"/>
</dbReference>
<keyword evidence="1" id="KW-0472">Membrane</keyword>
<organism evidence="2 3">
    <name type="scientific">Neurospora crassa (strain ATCC 24698 / 74-OR23-1A / CBS 708.71 / DSM 1257 / FGSC 987)</name>
    <dbReference type="NCBI Taxonomy" id="367110"/>
    <lineage>
        <taxon>Eukaryota</taxon>
        <taxon>Fungi</taxon>
        <taxon>Dikarya</taxon>
        <taxon>Ascomycota</taxon>
        <taxon>Pezizomycotina</taxon>
        <taxon>Sordariomycetes</taxon>
        <taxon>Sordariomycetidae</taxon>
        <taxon>Sordariales</taxon>
        <taxon>Sordariaceae</taxon>
        <taxon>Neurospora</taxon>
    </lineage>
</organism>